<feature type="transmembrane region" description="Helical" evidence="1">
    <location>
        <begin position="158"/>
        <end position="180"/>
    </location>
</feature>
<sequence>MMKNNSNIGVVNGNNNNFKQTINQAGCPRHSSGDSNSYGMALLIGLFALMLLCVMFYLLYFEQILFFLKLFIVLTVVLFVFKIIYPFMNKQQDFQEITESILGLFFAGLLAVLINMIEKAMPQQILIIAEELASDSESDWKQAWQLWTQFKPLGHKTILCNMGASLSLIIGLCCNLLYSFNLFKPFTPVLVVVMSLVAYCMLAVA</sequence>
<protein>
    <submittedName>
        <fullName evidence="2">Uncharacterized protein</fullName>
    </submittedName>
</protein>
<feature type="transmembrane region" description="Helical" evidence="1">
    <location>
        <begin position="38"/>
        <end position="59"/>
    </location>
</feature>
<keyword evidence="1" id="KW-0812">Transmembrane</keyword>
<dbReference type="AlphaFoldDB" id="A0AA42IA92"/>
<evidence type="ECO:0000313" key="2">
    <source>
        <dbReference type="EMBL" id="MDH0565022.1"/>
    </source>
</evidence>
<name>A0AA42IA92_9GAMM</name>
<dbReference type="EMBL" id="JAOEEO010000005">
    <property type="protein sequence ID" value="MDH0565022.1"/>
    <property type="molecule type" value="Genomic_DNA"/>
</dbReference>
<comment type="caution">
    <text evidence="2">The sequence shown here is derived from an EMBL/GenBank/DDBJ whole genome shotgun (WGS) entry which is preliminary data.</text>
</comment>
<reference evidence="2" key="1">
    <citation type="submission" date="2022-09" db="EMBL/GenBank/DDBJ databases">
        <title>Intensive care unit water sources are persistently colonized with multi-drug resistant bacteria and are the site of extensive horizontal gene transfer of antibiotic resistance genes.</title>
        <authorList>
            <person name="Diorio-Toth L."/>
        </authorList>
    </citation>
    <scope>NUCLEOTIDE SEQUENCE</scope>
    <source>
        <strain evidence="2">GD04005</strain>
    </source>
</reference>
<gene>
    <name evidence="2" type="ORF">N7644_15240</name>
</gene>
<keyword evidence="1" id="KW-1133">Transmembrane helix</keyword>
<feature type="transmembrane region" description="Helical" evidence="1">
    <location>
        <begin position="186"/>
        <end position="204"/>
    </location>
</feature>
<dbReference type="RefSeq" id="WP_279696617.1">
    <property type="nucleotide sequence ID" value="NZ_JAOEEO010000005.1"/>
</dbReference>
<evidence type="ECO:0000313" key="3">
    <source>
        <dbReference type="Proteomes" id="UP001159329"/>
    </source>
</evidence>
<accession>A0AA42IA92</accession>
<organism evidence="2 3">
    <name type="scientific">Acinetobacter courvalinii</name>
    <dbReference type="NCBI Taxonomy" id="280147"/>
    <lineage>
        <taxon>Bacteria</taxon>
        <taxon>Pseudomonadati</taxon>
        <taxon>Pseudomonadota</taxon>
        <taxon>Gammaproteobacteria</taxon>
        <taxon>Moraxellales</taxon>
        <taxon>Moraxellaceae</taxon>
        <taxon>Acinetobacter</taxon>
    </lineage>
</organism>
<proteinExistence type="predicted"/>
<dbReference type="Proteomes" id="UP001159329">
    <property type="component" value="Unassembled WGS sequence"/>
</dbReference>
<keyword evidence="1" id="KW-0472">Membrane</keyword>
<feature type="transmembrane region" description="Helical" evidence="1">
    <location>
        <begin position="100"/>
        <end position="117"/>
    </location>
</feature>
<evidence type="ECO:0000256" key="1">
    <source>
        <dbReference type="SAM" id="Phobius"/>
    </source>
</evidence>
<feature type="transmembrane region" description="Helical" evidence="1">
    <location>
        <begin position="66"/>
        <end position="88"/>
    </location>
</feature>